<protein>
    <submittedName>
        <fullName evidence="3">Aminodeoxychorismate/anthranilate synthase component II</fullName>
    </submittedName>
</protein>
<dbReference type="Pfam" id="PF00117">
    <property type="entry name" value="GATase"/>
    <property type="match status" value="1"/>
</dbReference>
<dbReference type="EMBL" id="VTHL01000003">
    <property type="protein sequence ID" value="TYZ12475.1"/>
    <property type="molecule type" value="Genomic_DNA"/>
</dbReference>
<sequence length="210" mass="22932">MRLLLLDNFDSFTFNLLDYLQQLGAEVYVVRNNVGLEELEQFIFDAIVLSPGPGAPAAAGSMPAVIARYHAHVPMLGVCLGHQALGEYFGAELGRGVRPMHGKVSDIILTDAAEPLWTGLPPQIPVTRYHSLVLRQLPPALVPLAYTADAAGELMAFRHRELPLYGVQFHPEALLTTHGLAILRNWVKYCIIATNRPRPGFSSPADGIAD</sequence>
<dbReference type="AlphaFoldDB" id="A0A5D6VB48"/>
<evidence type="ECO:0000256" key="1">
    <source>
        <dbReference type="ARBA" id="ARBA00022962"/>
    </source>
</evidence>
<dbReference type="Gene3D" id="3.40.50.880">
    <property type="match status" value="1"/>
</dbReference>
<dbReference type="SUPFAM" id="SSF52317">
    <property type="entry name" value="Class I glutamine amidotransferase-like"/>
    <property type="match status" value="1"/>
</dbReference>
<evidence type="ECO:0000313" key="3">
    <source>
        <dbReference type="EMBL" id="TYZ12475.1"/>
    </source>
</evidence>
<feature type="domain" description="Glutamine amidotransferase" evidence="2">
    <location>
        <begin position="4"/>
        <end position="187"/>
    </location>
</feature>
<dbReference type="PRINTS" id="PR00099">
    <property type="entry name" value="CPSGATASE"/>
</dbReference>
<reference evidence="3 4" key="1">
    <citation type="submission" date="2019-08" db="EMBL/GenBank/DDBJ databases">
        <authorList>
            <person name="Seo M.-J."/>
        </authorList>
    </citation>
    <scope>NUCLEOTIDE SEQUENCE [LARGE SCALE GENOMIC DNA]</scope>
    <source>
        <strain evidence="3 4">KIGAM108</strain>
    </source>
</reference>
<evidence type="ECO:0000313" key="4">
    <source>
        <dbReference type="Proteomes" id="UP000322791"/>
    </source>
</evidence>
<dbReference type="PANTHER" id="PTHR43418:SF4">
    <property type="entry name" value="MULTIFUNCTIONAL TRYPTOPHAN BIOSYNTHESIS PROTEIN"/>
    <property type="match status" value="1"/>
</dbReference>
<dbReference type="GO" id="GO:0005829">
    <property type="term" value="C:cytosol"/>
    <property type="evidence" value="ECO:0007669"/>
    <property type="project" value="TreeGrafter"/>
</dbReference>
<comment type="caution">
    <text evidence="3">The sequence shown here is derived from an EMBL/GenBank/DDBJ whole genome shotgun (WGS) entry which is preliminary data.</text>
</comment>
<dbReference type="CDD" id="cd01743">
    <property type="entry name" value="GATase1_Anthranilate_Synthase"/>
    <property type="match status" value="1"/>
</dbReference>
<evidence type="ECO:0000259" key="2">
    <source>
        <dbReference type="Pfam" id="PF00117"/>
    </source>
</evidence>
<dbReference type="PRINTS" id="PR00096">
    <property type="entry name" value="GATASE"/>
</dbReference>
<dbReference type="RefSeq" id="WP_149069715.1">
    <property type="nucleotide sequence ID" value="NZ_VTHL01000003.1"/>
</dbReference>
<dbReference type="InterPro" id="IPR006221">
    <property type="entry name" value="TrpG/PapA_dom"/>
</dbReference>
<keyword evidence="4" id="KW-1185">Reference proteome</keyword>
<dbReference type="InterPro" id="IPR029062">
    <property type="entry name" value="Class_I_gatase-like"/>
</dbReference>
<name>A0A5D6VB48_9BACT</name>
<dbReference type="PRINTS" id="PR00097">
    <property type="entry name" value="ANTSNTHASEII"/>
</dbReference>
<dbReference type="NCBIfam" id="TIGR00566">
    <property type="entry name" value="trpG_papA"/>
    <property type="match status" value="1"/>
</dbReference>
<dbReference type="FunFam" id="3.40.50.880:FF:000003">
    <property type="entry name" value="Anthranilate synthase component II"/>
    <property type="match status" value="1"/>
</dbReference>
<accession>A0A5D6VB48</accession>
<dbReference type="PROSITE" id="PS51273">
    <property type="entry name" value="GATASE_TYPE_1"/>
    <property type="match status" value="1"/>
</dbReference>
<dbReference type="InterPro" id="IPR017926">
    <property type="entry name" value="GATASE"/>
</dbReference>
<organism evidence="3 4">
    <name type="scientific">Hymenobacter lutimineralis</name>
    <dbReference type="NCBI Taxonomy" id="2606448"/>
    <lineage>
        <taxon>Bacteria</taxon>
        <taxon>Pseudomonadati</taxon>
        <taxon>Bacteroidota</taxon>
        <taxon>Cytophagia</taxon>
        <taxon>Cytophagales</taxon>
        <taxon>Hymenobacteraceae</taxon>
        <taxon>Hymenobacter</taxon>
    </lineage>
</organism>
<proteinExistence type="predicted"/>
<dbReference type="Proteomes" id="UP000322791">
    <property type="component" value="Unassembled WGS sequence"/>
</dbReference>
<keyword evidence="1" id="KW-0315">Glutamine amidotransferase</keyword>
<gene>
    <name evidence="3" type="ORF">FY528_04035</name>
</gene>
<dbReference type="InterPro" id="IPR050472">
    <property type="entry name" value="Anth_synth/Amidotransfase"/>
</dbReference>
<dbReference type="GO" id="GO:0000162">
    <property type="term" value="P:L-tryptophan biosynthetic process"/>
    <property type="evidence" value="ECO:0007669"/>
    <property type="project" value="TreeGrafter"/>
</dbReference>
<dbReference type="PANTHER" id="PTHR43418">
    <property type="entry name" value="MULTIFUNCTIONAL TRYPTOPHAN BIOSYNTHESIS PROTEIN-RELATED"/>
    <property type="match status" value="1"/>
</dbReference>
<dbReference type="GO" id="GO:0004049">
    <property type="term" value="F:anthranilate synthase activity"/>
    <property type="evidence" value="ECO:0007669"/>
    <property type="project" value="TreeGrafter"/>
</dbReference>